<evidence type="ECO:0000256" key="5">
    <source>
        <dbReference type="ARBA" id="ARBA00023239"/>
    </source>
</evidence>
<feature type="binding site" evidence="6">
    <location>
        <begin position="110"/>
        <end position="111"/>
    </location>
    <ligand>
        <name>substrate</name>
    </ligand>
</feature>
<keyword evidence="4 6" id="KW-0501">Molybdenum cofactor biosynthesis</keyword>
<feature type="domain" description="Molybdopterin cofactor biosynthesis C (MoaC)" evidence="7">
    <location>
        <begin position="14"/>
        <end position="147"/>
    </location>
</feature>
<dbReference type="Pfam" id="PF01967">
    <property type="entry name" value="MoaC"/>
    <property type="match status" value="1"/>
</dbReference>
<dbReference type="EMBL" id="WSRQ01000086">
    <property type="protein sequence ID" value="MVX67027.1"/>
    <property type="molecule type" value="Genomic_DNA"/>
</dbReference>
<dbReference type="RefSeq" id="WP_160361488.1">
    <property type="nucleotide sequence ID" value="NZ_WSRQ01000086.1"/>
</dbReference>
<feature type="active site" evidence="6">
    <location>
        <position position="125"/>
    </location>
</feature>
<comment type="subunit">
    <text evidence="6">Homohexamer; trimer of dimers.</text>
</comment>
<evidence type="ECO:0000256" key="1">
    <source>
        <dbReference type="ARBA" id="ARBA00001637"/>
    </source>
</evidence>
<dbReference type="PANTHER" id="PTHR22960:SF29">
    <property type="entry name" value="CYCLIC PYRANOPTERIN MONOPHOSPHATE SYNTHASE"/>
    <property type="match status" value="1"/>
</dbReference>
<keyword evidence="5 6" id="KW-0456">Lyase</keyword>
<dbReference type="InterPro" id="IPR002820">
    <property type="entry name" value="Mopterin_CF_biosynth-C_dom"/>
</dbReference>
<evidence type="ECO:0000256" key="2">
    <source>
        <dbReference type="ARBA" id="ARBA00005046"/>
    </source>
</evidence>
<feature type="binding site" evidence="6">
    <location>
        <begin position="74"/>
        <end position="76"/>
    </location>
    <ligand>
        <name>substrate</name>
    </ligand>
</feature>
<comment type="function">
    <text evidence="6">Catalyzes the conversion of (8S)-3',8-cyclo-7,8-dihydroguanosine 5'-triphosphate to cyclic pyranopterin monophosphate (cPMP).</text>
</comment>
<dbReference type="GO" id="GO:0006777">
    <property type="term" value="P:Mo-molybdopterin cofactor biosynthetic process"/>
    <property type="evidence" value="ECO:0007669"/>
    <property type="project" value="UniProtKB-UniRule"/>
</dbReference>
<proteinExistence type="inferred from homology"/>
<dbReference type="InterPro" id="IPR050105">
    <property type="entry name" value="MoCo_biosynth_MoaA/MoaC"/>
</dbReference>
<dbReference type="NCBIfam" id="NF006870">
    <property type="entry name" value="PRK09364.1"/>
    <property type="match status" value="1"/>
</dbReference>
<comment type="catalytic activity">
    <reaction evidence="1 6">
        <text>(8S)-3',8-cyclo-7,8-dihydroguanosine 5'-triphosphate = cyclic pyranopterin phosphate + diphosphate</text>
        <dbReference type="Rhea" id="RHEA:49580"/>
        <dbReference type="ChEBI" id="CHEBI:33019"/>
        <dbReference type="ChEBI" id="CHEBI:59648"/>
        <dbReference type="ChEBI" id="CHEBI:131766"/>
        <dbReference type="EC" id="4.6.1.17"/>
    </reaction>
</comment>
<evidence type="ECO:0000256" key="4">
    <source>
        <dbReference type="ARBA" id="ARBA00023150"/>
    </source>
</evidence>
<dbReference type="SUPFAM" id="SSF55040">
    <property type="entry name" value="Molybdenum cofactor biosynthesis protein C, MoaC"/>
    <property type="match status" value="1"/>
</dbReference>
<evidence type="ECO:0000313" key="8">
    <source>
        <dbReference type="EMBL" id="MVX67027.1"/>
    </source>
</evidence>
<dbReference type="NCBIfam" id="NF008999">
    <property type="entry name" value="PRK12343.1"/>
    <property type="match status" value="1"/>
</dbReference>
<gene>
    <name evidence="6 8" type="primary">moaC</name>
    <name evidence="8" type="ORF">GKZ28_25580</name>
</gene>
<dbReference type="AlphaFoldDB" id="A0A964W567"/>
<dbReference type="Proteomes" id="UP000656077">
    <property type="component" value="Unassembled WGS sequence"/>
</dbReference>
<organism evidence="8 9">
    <name type="scientific">Clostridium chromiireducens</name>
    <dbReference type="NCBI Taxonomy" id="225345"/>
    <lineage>
        <taxon>Bacteria</taxon>
        <taxon>Bacillati</taxon>
        <taxon>Bacillota</taxon>
        <taxon>Clostridia</taxon>
        <taxon>Eubacteriales</taxon>
        <taxon>Clostridiaceae</taxon>
        <taxon>Clostridium</taxon>
    </lineage>
</organism>
<reference evidence="8" key="1">
    <citation type="submission" date="2019-12" db="EMBL/GenBank/DDBJ databases">
        <title>Microbes associate with the intestines of laboratory mice.</title>
        <authorList>
            <person name="Navarre W."/>
            <person name="Wong E."/>
        </authorList>
    </citation>
    <scope>NUCLEOTIDE SEQUENCE</scope>
    <source>
        <strain evidence="8">NM79_F5</strain>
    </source>
</reference>
<evidence type="ECO:0000313" key="9">
    <source>
        <dbReference type="Proteomes" id="UP000656077"/>
    </source>
</evidence>
<dbReference type="NCBIfam" id="TIGR00581">
    <property type="entry name" value="moaC"/>
    <property type="match status" value="1"/>
</dbReference>
<dbReference type="GO" id="GO:0061799">
    <property type="term" value="F:cyclic pyranopterin monophosphate synthase activity"/>
    <property type="evidence" value="ECO:0007669"/>
    <property type="project" value="UniProtKB-UniRule"/>
</dbReference>
<protein>
    <recommendedName>
        <fullName evidence="3 6">Cyclic pyranopterin monophosphate synthase</fullName>
        <ecNumber evidence="3 6">4.6.1.17</ecNumber>
    </recommendedName>
    <alternativeName>
        <fullName evidence="6">Molybdenum cofactor biosynthesis protein C</fullName>
    </alternativeName>
</protein>
<comment type="caution">
    <text evidence="8">The sequence shown here is derived from an EMBL/GenBank/DDBJ whole genome shotgun (WGS) entry which is preliminary data.</text>
</comment>
<comment type="pathway">
    <text evidence="2 6">Cofactor biosynthesis; molybdopterin biosynthesis.</text>
</comment>
<dbReference type="CDD" id="cd01420">
    <property type="entry name" value="MoaC_PE"/>
    <property type="match status" value="1"/>
</dbReference>
<dbReference type="InterPro" id="IPR047594">
    <property type="entry name" value="MoaC_bact/euk"/>
</dbReference>
<dbReference type="HAMAP" id="MF_01224_B">
    <property type="entry name" value="MoaC_B"/>
    <property type="match status" value="1"/>
</dbReference>
<sequence length="156" mass="17123">MEFTHFNEKGRAHMVNVSEKDETKRVAIARGSIKMKKETVDLIKDGLIKKGDVLSVAQIGGIMGVKKTSDLIPMCHNIFITGSDINFNIGEEEIEIETTVSTVGKTGVEMEALTAVTTAALTIYDMCKAVDKDMVIENVRLIKKTGGKSGEYIREI</sequence>
<accession>A0A964W567</accession>
<evidence type="ECO:0000256" key="6">
    <source>
        <dbReference type="HAMAP-Rule" id="MF_01224"/>
    </source>
</evidence>
<dbReference type="InterPro" id="IPR036522">
    <property type="entry name" value="MoaC_sf"/>
</dbReference>
<dbReference type="InterPro" id="IPR023045">
    <property type="entry name" value="MoaC"/>
</dbReference>
<dbReference type="EC" id="4.6.1.17" evidence="3 6"/>
<name>A0A964W567_9CLOT</name>
<dbReference type="Gene3D" id="3.30.70.640">
    <property type="entry name" value="Molybdopterin cofactor biosynthesis C (MoaC) domain"/>
    <property type="match status" value="1"/>
</dbReference>
<evidence type="ECO:0000256" key="3">
    <source>
        <dbReference type="ARBA" id="ARBA00012575"/>
    </source>
</evidence>
<comment type="similarity">
    <text evidence="6">Belongs to the MoaC family.</text>
</comment>
<evidence type="ECO:0000259" key="7">
    <source>
        <dbReference type="Pfam" id="PF01967"/>
    </source>
</evidence>
<dbReference type="PANTHER" id="PTHR22960">
    <property type="entry name" value="MOLYBDOPTERIN COFACTOR SYNTHESIS PROTEIN A"/>
    <property type="match status" value="1"/>
</dbReference>